<evidence type="ECO:0000313" key="1">
    <source>
        <dbReference type="EMBL" id="SFZ83459.1"/>
    </source>
</evidence>
<dbReference type="Pfam" id="PF04250">
    <property type="entry name" value="DUF429"/>
    <property type="match status" value="1"/>
</dbReference>
<dbReference type="RefSeq" id="WP_072340765.1">
    <property type="nucleotide sequence ID" value="NZ_FPKU01000001.1"/>
</dbReference>
<dbReference type="AlphaFoldDB" id="A0A1K2HX76"/>
<dbReference type="STRING" id="665118.SAMN02983003_1657"/>
<evidence type="ECO:0000313" key="2">
    <source>
        <dbReference type="Proteomes" id="UP000183447"/>
    </source>
</evidence>
<sequence length="269" mass="29091">MRTAIVGFDSAWTDRPGISGAVCVLQCEGSKVVQITGPELSTFEHALHIIESEASAADRCLVAIDQPTIVPNLTGARPVDRVAGSLISWLGGGVQPASRARIGMFDDGAPIWRFKARLTANDDPEAARIAVAGRHLIEVFPALALPSLAPAYCGRLLGPRYNPGRRRTFRLEHWHGVLECLVEQALANHVPELVEPLHSLGNHPAPKKSHQDMLDSVICALVGYLWMFDERDRMLVLGDLDTGYIVTPAAGEARVRLLTAAGSRSVWAA</sequence>
<reference evidence="1 2" key="1">
    <citation type="submission" date="2016-11" db="EMBL/GenBank/DDBJ databases">
        <authorList>
            <person name="Jaros S."/>
            <person name="Januszkiewicz K."/>
            <person name="Wedrychowicz H."/>
        </authorList>
    </citation>
    <scope>NUCLEOTIDE SEQUENCE [LARGE SCALE GENOMIC DNA]</scope>
    <source>
        <strain evidence="1 2">ATCC 23634</strain>
    </source>
</reference>
<proteinExistence type="predicted"/>
<accession>A0A1K2HX76</accession>
<dbReference type="PIRSF" id="PIRSF018008">
    <property type="entry name" value="UCP018008"/>
    <property type="match status" value="1"/>
</dbReference>
<dbReference type="InterPro" id="IPR008306">
    <property type="entry name" value="UCP018008"/>
</dbReference>
<name>A0A1K2HX76_9HYPH</name>
<gene>
    <name evidence="1" type="ORF">SAMN02983003_1657</name>
</gene>
<dbReference type="Proteomes" id="UP000183447">
    <property type="component" value="Unassembled WGS sequence"/>
</dbReference>
<dbReference type="InterPro" id="IPR007362">
    <property type="entry name" value="DUF429"/>
</dbReference>
<protein>
    <submittedName>
        <fullName evidence="1">Predicted nuclease (RNAse H fold)</fullName>
    </submittedName>
</protein>
<organism evidence="1 2">
    <name type="scientific">Devosia enhydra</name>
    <dbReference type="NCBI Taxonomy" id="665118"/>
    <lineage>
        <taxon>Bacteria</taxon>
        <taxon>Pseudomonadati</taxon>
        <taxon>Pseudomonadota</taxon>
        <taxon>Alphaproteobacteria</taxon>
        <taxon>Hyphomicrobiales</taxon>
        <taxon>Devosiaceae</taxon>
        <taxon>Devosia</taxon>
    </lineage>
</organism>
<dbReference type="EMBL" id="FPKU01000001">
    <property type="protein sequence ID" value="SFZ83459.1"/>
    <property type="molecule type" value="Genomic_DNA"/>
</dbReference>
<keyword evidence="2" id="KW-1185">Reference proteome</keyword>